<feature type="transmembrane region" description="Helical" evidence="15">
    <location>
        <begin position="410"/>
        <end position="432"/>
    </location>
</feature>
<organism evidence="18 19">
    <name type="scientific">Conger conger</name>
    <name type="common">Conger eel</name>
    <name type="synonym">Muraena conger</name>
    <dbReference type="NCBI Taxonomy" id="82655"/>
    <lineage>
        <taxon>Eukaryota</taxon>
        <taxon>Metazoa</taxon>
        <taxon>Chordata</taxon>
        <taxon>Craniata</taxon>
        <taxon>Vertebrata</taxon>
        <taxon>Euteleostomi</taxon>
        <taxon>Actinopterygii</taxon>
        <taxon>Neopterygii</taxon>
        <taxon>Teleostei</taxon>
        <taxon>Anguilliformes</taxon>
        <taxon>Congridae</taxon>
        <taxon>Conger</taxon>
    </lineage>
</organism>
<dbReference type="PANTHER" id="PTHR12413">
    <property type="entry name" value="DOLICHYL GLYCOSYLTRANSFERASE"/>
    <property type="match status" value="1"/>
</dbReference>
<keyword evidence="5 15" id="KW-0328">Glycosyltransferase</keyword>
<feature type="transmembrane region" description="Helical" evidence="15">
    <location>
        <begin position="293"/>
        <end position="317"/>
    </location>
</feature>
<name>A0A9Q1DRD5_CONCO</name>
<evidence type="ECO:0000256" key="11">
    <source>
        <dbReference type="ARBA" id="ARBA00023136"/>
    </source>
</evidence>
<sequence>MTLSGGNSANDMSGQTVLTAEDVDIDVVGEGDEGMERDSDCDSQGIHDRAEEVEEIGAKERTDSPCESAGEGETKGDGQESASGPMQSKPKNSLVKPPYSYIALITMAILQSPQKKLTLSGICEFISNRFPYYREKFPAWQNSIRHNLSLNDCFVKIPREPGNPGKGNYWTLDPQSEDMFDNEMENWSLVSLCILLGLTARWTVSLNSYSGTSKPPMFGDYEAQRHWQEVTYNLPVHQWYFNTTDNNLNYWGLDYPPLTAFHSLLCAHIAQLINPEWVELHKSQGYESPAHKLFMRATVIFADILIYIPAVVVYCLYLTDGSTRRKISTLLCILLYPGLILIDHGHFQYNSVSLGLALWGVLGLGLGWDLLGTLAFTLALNYKQMELYHSLPFFCYLLGKCAKKGLTHKGLILLLKISVTVVATFALCWLPFLSDPQQSLQVLRRLFPVGRGLFEDKVANTWCSLNVLIKIRAQLSPETQLYLSFAATLLAVIPSSLKLLMNPTFWQFKLALVNSSLAFFLFSFQVHEKSILLVACPVCLLINEIPLMAIWFLLASTFSMLPLLLKDGLLLPYAVTSLAFLFLCLYLLSALDRATEEVLRVGPYVRLYRTCFPRINIPAIIKWKFAFFLLAMAGLSFTSVALDPPANLPDLFPVLVSLCAYSQFLGCLVYFNVVQLMESPGADDRKKIK</sequence>
<evidence type="ECO:0000256" key="13">
    <source>
        <dbReference type="ARBA" id="ARBA00048950"/>
    </source>
</evidence>
<dbReference type="GO" id="GO:0003700">
    <property type="term" value="F:DNA-binding transcription factor activity"/>
    <property type="evidence" value="ECO:0007669"/>
    <property type="project" value="InterPro"/>
</dbReference>
<dbReference type="InterPro" id="IPR018122">
    <property type="entry name" value="TF_fork_head_CS_1"/>
</dbReference>
<dbReference type="InterPro" id="IPR030456">
    <property type="entry name" value="TF_fork_head_CS_2"/>
</dbReference>
<evidence type="ECO:0000256" key="3">
    <source>
        <dbReference type="ARBA" id="ARBA00004922"/>
    </source>
</evidence>
<evidence type="ECO:0000259" key="17">
    <source>
        <dbReference type="PROSITE" id="PS50039"/>
    </source>
</evidence>
<comment type="similarity">
    <text evidence="4 15">Belongs to the ALG6/ALG8 glucosyltransferase family.</text>
</comment>
<dbReference type="OrthoDB" id="4983at2759"/>
<dbReference type="EC" id="2.4.1.-" evidence="15"/>
<dbReference type="InterPro" id="IPR036388">
    <property type="entry name" value="WH-like_DNA-bd_sf"/>
</dbReference>
<feature type="region of interest" description="Disordered" evidence="16">
    <location>
        <begin position="1"/>
        <end position="92"/>
    </location>
</feature>
<dbReference type="PROSITE" id="PS00658">
    <property type="entry name" value="FORK_HEAD_2"/>
    <property type="match status" value="1"/>
</dbReference>
<dbReference type="SMART" id="SM00339">
    <property type="entry name" value="FH"/>
    <property type="match status" value="1"/>
</dbReference>
<dbReference type="EMBL" id="JAFJMO010000004">
    <property type="protein sequence ID" value="KAJ8279071.1"/>
    <property type="molecule type" value="Genomic_DNA"/>
</dbReference>
<dbReference type="Pfam" id="PF00250">
    <property type="entry name" value="Forkhead"/>
    <property type="match status" value="1"/>
</dbReference>
<feature type="transmembrane region" description="Helical" evidence="15">
    <location>
        <begin position="570"/>
        <end position="591"/>
    </location>
</feature>
<reference evidence="18" key="1">
    <citation type="journal article" date="2023" name="Science">
        <title>Genome structures resolve the early diversification of teleost fishes.</title>
        <authorList>
            <person name="Parey E."/>
            <person name="Louis A."/>
            <person name="Montfort J."/>
            <person name="Bouchez O."/>
            <person name="Roques C."/>
            <person name="Iampietro C."/>
            <person name="Lluch J."/>
            <person name="Castinel A."/>
            <person name="Donnadieu C."/>
            <person name="Desvignes T."/>
            <person name="Floi Bucao C."/>
            <person name="Jouanno E."/>
            <person name="Wen M."/>
            <person name="Mejri S."/>
            <person name="Dirks R."/>
            <person name="Jansen H."/>
            <person name="Henkel C."/>
            <person name="Chen W.J."/>
            <person name="Zahm M."/>
            <person name="Cabau C."/>
            <person name="Klopp C."/>
            <person name="Thompson A.W."/>
            <person name="Robinson-Rechavi M."/>
            <person name="Braasch I."/>
            <person name="Lecointre G."/>
            <person name="Bobe J."/>
            <person name="Postlethwait J.H."/>
            <person name="Berthelot C."/>
            <person name="Roest Crollius H."/>
            <person name="Guiguen Y."/>
        </authorList>
    </citation>
    <scope>NUCLEOTIDE SEQUENCE</scope>
    <source>
        <strain evidence="18">Concon-B</strain>
    </source>
</reference>
<dbReference type="InterPro" id="IPR001766">
    <property type="entry name" value="Fork_head_dom"/>
</dbReference>
<dbReference type="GO" id="GO:0005789">
    <property type="term" value="C:endoplasmic reticulum membrane"/>
    <property type="evidence" value="ECO:0007669"/>
    <property type="project" value="UniProtKB-SubCell"/>
</dbReference>
<evidence type="ECO:0000256" key="4">
    <source>
        <dbReference type="ARBA" id="ARBA00008715"/>
    </source>
</evidence>
<comment type="function">
    <text evidence="12">Dolichyl pyrophosphate Man9GlcNAc2 alpha-1,3-glucosyltransferase that operates in the biosynthetic pathway of dolichol-linked oligosaccharides, the glycan precursors employed in protein asparagine (N)-glycosylation. The assembly of dolichol-linked oligosaccharides begins on the cytosolic side of the endoplasmic reticulum membrane and finishes in its lumen. The sequential addition of sugars to dolichol pyrophosphate produces dolichol-linked oligosaccharides containing fourteen sugars, including two GlcNAcs, nine mannoses and three glucoses. Once assembled, the oligosaccharide is transferred from the lipid to nascent proteins by oligosaccharyltransferases. In the lumen of the endoplasmic reticulum, adds the first glucose residue from dolichyl phosphate glucose (Dol-P-Glc) onto the lipid-linked oligosaccharide intermediate Man(9)GlcNAc(2)-PP-Dol to produce Glc(1)Man(9)GlcNAc(2)-PP-Dol. Glc(1)Man(9)GlcNAc(2)-PP-Dol is a substrate for ALG8, the following enzyme in the biosynthetic pathway.</text>
</comment>
<feature type="transmembrane region" description="Helical" evidence="15">
    <location>
        <begin position="623"/>
        <end position="642"/>
    </location>
</feature>
<feature type="transmembrane region" description="Helical" evidence="15">
    <location>
        <begin position="506"/>
        <end position="524"/>
    </location>
</feature>
<protein>
    <recommendedName>
        <fullName evidence="15">Alpha-1,3-glucosyltransferase</fullName>
        <ecNumber evidence="15">2.4.1.-</ecNumber>
    </recommendedName>
</protein>
<evidence type="ECO:0000256" key="8">
    <source>
        <dbReference type="ARBA" id="ARBA00022824"/>
    </source>
</evidence>
<evidence type="ECO:0000313" key="18">
    <source>
        <dbReference type="EMBL" id="KAJ8279071.1"/>
    </source>
</evidence>
<keyword evidence="9 15" id="KW-1133">Transmembrane helix</keyword>
<evidence type="ECO:0000256" key="6">
    <source>
        <dbReference type="ARBA" id="ARBA00022679"/>
    </source>
</evidence>
<feature type="compositionally biased region" description="Acidic residues" evidence="16">
    <location>
        <begin position="21"/>
        <end position="33"/>
    </location>
</feature>
<dbReference type="GO" id="GO:0042281">
    <property type="term" value="F:dolichyl pyrophosphate Man9GlcNAc2 alpha-1,3-glucosyltransferase activity"/>
    <property type="evidence" value="ECO:0007669"/>
    <property type="project" value="UniProtKB-EC"/>
</dbReference>
<feature type="domain" description="Fork-head" evidence="17">
    <location>
        <begin position="96"/>
        <end position="182"/>
    </location>
</feature>
<evidence type="ECO:0000256" key="16">
    <source>
        <dbReference type="SAM" id="MobiDB-lite"/>
    </source>
</evidence>
<evidence type="ECO:0000256" key="7">
    <source>
        <dbReference type="ARBA" id="ARBA00022692"/>
    </source>
</evidence>
<keyword evidence="19" id="KW-1185">Reference proteome</keyword>
<accession>A0A9Q1DRD5</accession>
<dbReference type="Pfam" id="PF03155">
    <property type="entry name" value="Alg6_Alg8"/>
    <property type="match status" value="1"/>
</dbReference>
<evidence type="ECO:0000256" key="14">
    <source>
        <dbReference type="PROSITE-ProRule" id="PRU00089"/>
    </source>
</evidence>
<dbReference type="FunFam" id="1.10.10.10:FF:000135">
    <property type="entry name" value="forkhead box protein G1"/>
    <property type="match status" value="1"/>
</dbReference>
<feature type="compositionally biased region" description="Basic and acidic residues" evidence="16">
    <location>
        <begin position="34"/>
        <end position="64"/>
    </location>
</feature>
<comment type="catalytic activity">
    <reaction evidence="13">
        <text>an alpha-D-Man-(1-&gt;2)-alpha-D-Man-(1-&gt;2)-alpha-D-Man-(1-&gt;3)-[alpha-D-Man-(1-&gt;2)-alpha-D-Man-(1-&gt;3)-[alpha-D-Man-(1-&gt;2)-alpha-D-Man-(1-&gt;6)]-alpha-D-Man-(1-&gt;6)]-beta-D-Man-(1-&gt;4)-beta-D-GlcNAc-(1-&gt;4)-alpha-D-GlcNAc-diphospho-di-trans,poly-cis-dolichol + a di-trans,poly-cis-dolichyl beta-D-glucosyl phosphate = an alpha-D-Glc-(1-&gt;3)-alpha-D-Man-(1-&gt;2)-alpha-D-Man-(1-&gt;2)-alpha-D-Man-(1-&gt;3)-[alpha-D-Man-(1-&gt;2)-alpha-D-Man-(1-&gt;3)-[alpha-D-Man-(1-&gt;2)-alpha-D-Man-(1-&gt;6)]-alpha-D-Man-(1-&gt;6)]-beta-D-Man-(1-&gt;4)-beta-D-GlcNAc-(1-&gt;4)-alpha-D-GlcNAc-diphospho-di-trans,poly-cis-dolichol + a di-trans,poly-cis-dolichyl phosphate + H(+)</text>
        <dbReference type="Rhea" id="RHEA:30635"/>
        <dbReference type="Rhea" id="RHEA-COMP:19498"/>
        <dbReference type="Rhea" id="RHEA-COMP:19502"/>
        <dbReference type="Rhea" id="RHEA-COMP:19520"/>
        <dbReference type="Rhea" id="RHEA-COMP:19521"/>
        <dbReference type="ChEBI" id="CHEBI:15378"/>
        <dbReference type="ChEBI" id="CHEBI:57525"/>
        <dbReference type="ChEBI" id="CHEBI:57683"/>
        <dbReference type="ChEBI" id="CHEBI:132520"/>
        <dbReference type="ChEBI" id="CHEBI:132521"/>
        <dbReference type="EC" id="2.4.1.267"/>
    </reaction>
    <physiologicalReaction direction="left-to-right" evidence="13">
        <dbReference type="Rhea" id="RHEA:30636"/>
    </physiologicalReaction>
</comment>
<feature type="compositionally biased region" description="Polar residues" evidence="16">
    <location>
        <begin position="1"/>
        <end position="18"/>
    </location>
</feature>
<gene>
    <name evidence="18" type="ORF">COCON_G00061370</name>
</gene>
<feature type="transmembrane region" description="Helical" evidence="15">
    <location>
        <begin position="359"/>
        <end position="380"/>
    </location>
</feature>
<feature type="transmembrane region" description="Helical" evidence="15">
    <location>
        <begin position="329"/>
        <end position="347"/>
    </location>
</feature>
<evidence type="ECO:0000256" key="15">
    <source>
        <dbReference type="RuleBase" id="RU363110"/>
    </source>
</evidence>
<evidence type="ECO:0000256" key="1">
    <source>
        <dbReference type="ARBA" id="ARBA00004123"/>
    </source>
</evidence>
<dbReference type="SUPFAM" id="SSF46785">
    <property type="entry name" value="Winged helix' DNA-binding domain"/>
    <property type="match status" value="1"/>
</dbReference>
<keyword evidence="6 15" id="KW-0808">Transferase</keyword>
<dbReference type="PROSITE" id="PS50039">
    <property type="entry name" value="FORK_HEAD_3"/>
    <property type="match status" value="1"/>
</dbReference>
<keyword evidence="8 15" id="KW-0256">Endoplasmic reticulum</keyword>
<comment type="caution">
    <text evidence="18">The sequence shown here is derived from an EMBL/GenBank/DDBJ whole genome shotgun (WGS) entry which is preliminary data.</text>
</comment>
<feature type="DNA-binding region" description="Fork-head" evidence="14">
    <location>
        <begin position="96"/>
        <end position="182"/>
    </location>
</feature>
<dbReference type="GO" id="GO:0005634">
    <property type="term" value="C:nucleus"/>
    <property type="evidence" value="ECO:0007669"/>
    <property type="project" value="UniProtKB-SubCell"/>
</dbReference>
<evidence type="ECO:0000256" key="12">
    <source>
        <dbReference type="ARBA" id="ARBA00044720"/>
    </source>
</evidence>
<keyword evidence="10 14" id="KW-0238">DNA-binding</keyword>
<dbReference type="PROSITE" id="PS00657">
    <property type="entry name" value="FORK_HEAD_1"/>
    <property type="match status" value="1"/>
</dbReference>
<dbReference type="Gene3D" id="1.10.10.10">
    <property type="entry name" value="Winged helix-like DNA-binding domain superfamily/Winged helix DNA-binding domain"/>
    <property type="match status" value="1"/>
</dbReference>
<evidence type="ECO:0000256" key="5">
    <source>
        <dbReference type="ARBA" id="ARBA00022676"/>
    </source>
</evidence>
<evidence type="ECO:0000256" key="9">
    <source>
        <dbReference type="ARBA" id="ARBA00022989"/>
    </source>
</evidence>
<dbReference type="PRINTS" id="PR00053">
    <property type="entry name" value="FORKHEAD"/>
</dbReference>
<proteinExistence type="inferred from homology"/>
<feature type="compositionally biased region" description="Polar residues" evidence="16">
    <location>
        <begin position="80"/>
        <end position="91"/>
    </location>
</feature>
<dbReference type="InterPro" id="IPR004856">
    <property type="entry name" value="Glyco_trans_ALG6/ALG8"/>
</dbReference>
<feature type="transmembrane region" description="Helical" evidence="15">
    <location>
        <begin position="654"/>
        <end position="677"/>
    </location>
</feature>
<evidence type="ECO:0000313" key="19">
    <source>
        <dbReference type="Proteomes" id="UP001152803"/>
    </source>
</evidence>
<feature type="transmembrane region" description="Helical" evidence="15">
    <location>
        <begin position="531"/>
        <end position="558"/>
    </location>
</feature>
<dbReference type="AlphaFoldDB" id="A0A9Q1DRD5"/>
<dbReference type="Proteomes" id="UP001152803">
    <property type="component" value="Unassembled WGS sequence"/>
</dbReference>
<evidence type="ECO:0000256" key="2">
    <source>
        <dbReference type="ARBA" id="ARBA00004477"/>
    </source>
</evidence>
<keyword evidence="11 15" id="KW-0472">Membrane</keyword>
<dbReference type="PANTHER" id="PTHR12413:SF1">
    <property type="entry name" value="DOLICHYL PYROPHOSPHATE MAN9GLCNAC2 ALPHA-1,3-GLUCOSYLTRANSFERASE"/>
    <property type="match status" value="1"/>
</dbReference>
<comment type="pathway">
    <text evidence="3 15">Protein modification; protein glycosylation.</text>
</comment>
<keyword evidence="14" id="KW-0539">Nucleus</keyword>
<dbReference type="InterPro" id="IPR036390">
    <property type="entry name" value="WH_DNA-bd_sf"/>
</dbReference>
<comment type="subcellular location">
    <subcellularLocation>
        <location evidence="2 15">Endoplasmic reticulum membrane</location>
        <topology evidence="2 15">Multi-pass membrane protein</topology>
    </subcellularLocation>
    <subcellularLocation>
        <location evidence="1 14">Nucleus</location>
    </subcellularLocation>
</comment>
<evidence type="ECO:0000256" key="10">
    <source>
        <dbReference type="ARBA" id="ARBA00023125"/>
    </source>
</evidence>
<dbReference type="GO" id="GO:0043565">
    <property type="term" value="F:sequence-specific DNA binding"/>
    <property type="evidence" value="ECO:0007669"/>
    <property type="project" value="InterPro"/>
</dbReference>
<keyword evidence="7 15" id="KW-0812">Transmembrane</keyword>